<keyword evidence="6" id="KW-0472">Membrane</keyword>
<protein>
    <recommendedName>
        <fullName evidence="2">cyclic-guanylate-specific phosphodiesterase</fullName>
        <ecNumber evidence="2">3.1.4.52</ecNumber>
    </recommendedName>
</protein>
<evidence type="ECO:0000259" key="10">
    <source>
        <dbReference type="PROSITE" id="PS50887"/>
    </source>
</evidence>
<evidence type="ECO:0000256" key="4">
    <source>
        <dbReference type="ARBA" id="ARBA00051114"/>
    </source>
</evidence>
<feature type="coiled-coil region" evidence="5">
    <location>
        <begin position="290"/>
        <end position="317"/>
    </location>
</feature>
<keyword evidence="3" id="KW-0973">c-di-GMP</keyword>
<evidence type="ECO:0000313" key="12">
    <source>
        <dbReference type="Proteomes" id="UP000596074"/>
    </source>
</evidence>
<dbReference type="InterPro" id="IPR001610">
    <property type="entry name" value="PAC"/>
</dbReference>
<dbReference type="Proteomes" id="UP000596074">
    <property type="component" value="Chromosome"/>
</dbReference>
<feature type="transmembrane region" description="Helical" evidence="6">
    <location>
        <begin position="20"/>
        <end position="41"/>
    </location>
</feature>
<dbReference type="GO" id="GO:0006355">
    <property type="term" value="P:regulation of DNA-templated transcription"/>
    <property type="evidence" value="ECO:0007669"/>
    <property type="project" value="InterPro"/>
</dbReference>
<dbReference type="Pfam" id="PF00563">
    <property type="entry name" value="EAL"/>
    <property type="match status" value="1"/>
</dbReference>
<dbReference type="InterPro" id="IPR013655">
    <property type="entry name" value="PAS_fold_3"/>
</dbReference>
<accession>A0A9X7YN11</accession>
<keyword evidence="5" id="KW-0175">Coiled coil</keyword>
<feature type="domain" description="PAS" evidence="7">
    <location>
        <begin position="829"/>
        <end position="875"/>
    </location>
</feature>
<dbReference type="PROSITE" id="PS50887">
    <property type="entry name" value="GGDEF"/>
    <property type="match status" value="1"/>
</dbReference>
<dbReference type="Pfam" id="PF08448">
    <property type="entry name" value="PAS_4"/>
    <property type="match status" value="1"/>
</dbReference>
<dbReference type="PANTHER" id="PTHR44757">
    <property type="entry name" value="DIGUANYLATE CYCLASE DGCP"/>
    <property type="match status" value="1"/>
</dbReference>
<dbReference type="PANTHER" id="PTHR44757:SF2">
    <property type="entry name" value="BIOFILM ARCHITECTURE MAINTENANCE PROTEIN MBAA"/>
    <property type="match status" value="1"/>
</dbReference>
<feature type="domain" description="GGDEF" evidence="10">
    <location>
        <begin position="987"/>
        <end position="1124"/>
    </location>
</feature>
<dbReference type="NCBIfam" id="TIGR00229">
    <property type="entry name" value="sensory_box"/>
    <property type="match status" value="4"/>
</dbReference>
<dbReference type="CDD" id="cd01948">
    <property type="entry name" value="EAL"/>
    <property type="match status" value="1"/>
</dbReference>
<dbReference type="PROSITE" id="PS50113">
    <property type="entry name" value="PAC"/>
    <property type="match status" value="3"/>
</dbReference>
<dbReference type="InterPro" id="IPR013767">
    <property type="entry name" value="PAS_fold"/>
</dbReference>
<evidence type="ECO:0000256" key="6">
    <source>
        <dbReference type="SAM" id="Phobius"/>
    </source>
</evidence>
<dbReference type="CDD" id="cd00130">
    <property type="entry name" value="PAS"/>
    <property type="match status" value="3"/>
</dbReference>
<dbReference type="InterPro" id="IPR001633">
    <property type="entry name" value="EAL_dom"/>
</dbReference>
<feature type="transmembrane region" description="Helical" evidence="6">
    <location>
        <begin position="269"/>
        <end position="290"/>
    </location>
</feature>
<evidence type="ECO:0000256" key="5">
    <source>
        <dbReference type="SAM" id="Coils"/>
    </source>
</evidence>
<dbReference type="FunFam" id="3.20.20.450:FF:000001">
    <property type="entry name" value="Cyclic di-GMP phosphodiesterase yahA"/>
    <property type="match status" value="1"/>
</dbReference>
<keyword evidence="6" id="KW-0812">Transmembrane</keyword>
<dbReference type="SMART" id="SM00052">
    <property type="entry name" value="EAL"/>
    <property type="match status" value="1"/>
</dbReference>
<dbReference type="InterPro" id="IPR000160">
    <property type="entry name" value="GGDEF_dom"/>
</dbReference>
<dbReference type="InterPro" id="IPR043128">
    <property type="entry name" value="Rev_trsase/Diguanyl_cyclase"/>
</dbReference>
<feature type="domain" description="EAL" evidence="9">
    <location>
        <begin position="1133"/>
        <end position="1387"/>
    </location>
</feature>
<comment type="cofactor">
    <cofactor evidence="1">
        <name>Mg(2+)</name>
        <dbReference type="ChEBI" id="CHEBI:18420"/>
    </cofactor>
</comment>
<dbReference type="EMBL" id="CP046056">
    <property type="protein sequence ID" value="QQD23264.1"/>
    <property type="molecule type" value="Genomic_DNA"/>
</dbReference>
<dbReference type="Pfam" id="PF00989">
    <property type="entry name" value="PAS"/>
    <property type="match status" value="1"/>
</dbReference>
<dbReference type="NCBIfam" id="TIGR00254">
    <property type="entry name" value="GGDEF"/>
    <property type="match status" value="1"/>
</dbReference>
<organism evidence="11 12">
    <name type="scientific">Venatoribacter cucullus</name>
    <dbReference type="NCBI Taxonomy" id="2661630"/>
    <lineage>
        <taxon>Bacteria</taxon>
        <taxon>Pseudomonadati</taxon>
        <taxon>Pseudomonadota</taxon>
        <taxon>Gammaproteobacteria</taxon>
        <taxon>Oceanospirillales</taxon>
        <taxon>Oceanospirillaceae</taxon>
        <taxon>Venatoribacter</taxon>
    </lineage>
</organism>
<dbReference type="InterPro" id="IPR052155">
    <property type="entry name" value="Biofilm_reg_signaling"/>
</dbReference>
<dbReference type="Pfam" id="PF08447">
    <property type="entry name" value="PAS_3"/>
    <property type="match status" value="1"/>
</dbReference>
<dbReference type="InterPro" id="IPR000700">
    <property type="entry name" value="PAS-assoc_C"/>
</dbReference>
<name>A0A9X7YN11_9GAMM</name>
<dbReference type="CDD" id="cd01949">
    <property type="entry name" value="GGDEF"/>
    <property type="match status" value="1"/>
</dbReference>
<evidence type="ECO:0000313" key="11">
    <source>
        <dbReference type="EMBL" id="QQD23264.1"/>
    </source>
</evidence>
<comment type="catalytic activity">
    <reaction evidence="4">
        <text>3',3'-c-di-GMP + H2O = 5'-phosphoguanylyl(3'-&gt;5')guanosine + H(+)</text>
        <dbReference type="Rhea" id="RHEA:24902"/>
        <dbReference type="ChEBI" id="CHEBI:15377"/>
        <dbReference type="ChEBI" id="CHEBI:15378"/>
        <dbReference type="ChEBI" id="CHEBI:58754"/>
        <dbReference type="ChEBI" id="CHEBI:58805"/>
        <dbReference type="EC" id="3.1.4.52"/>
    </reaction>
    <physiologicalReaction direction="left-to-right" evidence="4">
        <dbReference type="Rhea" id="RHEA:24903"/>
    </physiologicalReaction>
</comment>
<sequence length="1392" mass="158232">MSLPFQRAEEARASLSSSRLNLPLLLLSFVFLAAILLYSTYSQWQQEQQRFTQEVKLTLDNYVRQAGQLAQAGHHTNMMFSRGYRDEFSRAITNEAGATDALWAEMQQAIYNLTGFWVLNAADMTVMVAHGPALHADELQDIRAEVLSLSDQQGAFMLRYGQQAGFYFYNRFEDNDGQPHYFINRRTYSNQAGIIHDGDFGGFEMLLIDTRNDAIIVRHNYYADTRNPPHLQPADQDRILYRLSIPLMHWDVAALPVKSTLQQMARDRLLPPLLILLLFSVLTGVLWWVLQRQERRAQQLDAERRNTQRRAERALNAINDAYISTDASGVIDYINPRAEALLRALGCEQSLGHRLSEIWPDPAALWNRGLCGEAAEQLDASQRQLRLHHGAQERILEQICNPLHEGSRRTGVVWLLRDITEAVYARQAIEESQQRYKALFDEASVGHCLLDIRDFINNEGDIRPLSFNQAAVRMMQASDPAQLLDEYANLTLPQYEEIRQTLKRALELQLQTTELELELKTFSGETRNFWINLSLRSGTDGQALASIIDVTEQKRSVEKIREQEAFWARVMEAMPDVVYVIELDDNLHNRIVYRNRTLAALLGYDETSSNGNNWIQYAASEDTERFTAAMAENRRLKMGQTREAVARFRHANGSIRIIKFRDTPFRLDANGNVDRYIGTARDVTEDFEQQELILESERRYRLLAENISDVIWATDVHLNFNFVSSSVETILGYKPDELLRVGVKAIFKHADVRSITRKIRVELAKAMEQPEQARQRQLIVRKDVLATNKQGAEVLLELQASPLWNDNGELQGIIGICRDVGEARQLESELQLAAEVFDNSNEAILITDPQLRIVKTNQAFAGITGYRNEDVLGKTPDFLIATEQHEAHFFTMIGESLVVDGYWQGEVSYRRANHDIRTGWAGISAVRDKHHNVQSLIIIVSDITERKVIEERIHKLAYYDPLTGLPNRSQLNERLNSMLDDVRSHDQALALLFIDLDRFKPINDSMGHPAGDQVLKDVALRLQSCVKKHDLVCRMGGDEFTIAIGGQQSPESAADTAVKVAERILYALNQPYFLDQREVFISASIGIAVYPNDGDSVIELLKNADMAMYHAKDLGRDNVQFYNEAMNRKAVQRLELENDLRHALDRGELELYYQPQYQAASGRAIAAEALLRWHHPQKGTIPPGLFIPIIEDTGMIMPIGQWVLEQACRQLARWQQQGIQLQRIAVNVSARQFRQEDFLNVVRNAIERAGIRADQLELELTESILIDDIEHTLDVLSGLRSLGVRTSIDDFGTGYSSLNYLKQFPVDTLKIDRSFIQNLPGNADDAQITRTIIAMAHNLGMGVIAEGVETPEQLQFLIFARCEEVQGFLFSKPLPQDACRQLLLEGQTPGSA</sequence>
<dbReference type="GO" id="GO:0071111">
    <property type="term" value="F:cyclic-guanylate-specific phosphodiesterase activity"/>
    <property type="evidence" value="ECO:0007669"/>
    <property type="project" value="UniProtKB-EC"/>
</dbReference>
<gene>
    <name evidence="11" type="ORF">GJQ55_01695</name>
</gene>
<dbReference type="PROSITE" id="PS50112">
    <property type="entry name" value="PAS"/>
    <property type="match status" value="3"/>
</dbReference>
<dbReference type="SUPFAM" id="SSF55073">
    <property type="entry name" value="Nucleotide cyclase"/>
    <property type="match status" value="1"/>
</dbReference>
<dbReference type="Pfam" id="PF00990">
    <property type="entry name" value="GGDEF"/>
    <property type="match status" value="1"/>
</dbReference>
<dbReference type="SMART" id="SM00091">
    <property type="entry name" value="PAS"/>
    <property type="match status" value="5"/>
</dbReference>
<dbReference type="PROSITE" id="PS50883">
    <property type="entry name" value="EAL"/>
    <property type="match status" value="1"/>
</dbReference>
<dbReference type="SMART" id="SM00086">
    <property type="entry name" value="PAC"/>
    <property type="match status" value="4"/>
</dbReference>
<dbReference type="Pfam" id="PF13426">
    <property type="entry name" value="PAS_9"/>
    <property type="match status" value="1"/>
</dbReference>
<dbReference type="InterPro" id="IPR035919">
    <property type="entry name" value="EAL_sf"/>
</dbReference>
<feature type="domain" description="PAC" evidence="8">
    <location>
        <begin position="905"/>
        <end position="955"/>
    </location>
</feature>
<dbReference type="GO" id="GO:0071732">
    <property type="term" value="P:cellular response to nitric oxide"/>
    <property type="evidence" value="ECO:0007669"/>
    <property type="project" value="UniProtKB-ARBA"/>
</dbReference>
<dbReference type="Gene3D" id="3.30.450.20">
    <property type="entry name" value="PAS domain"/>
    <property type="match status" value="5"/>
</dbReference>
<keyword evidence="6" id="KW-1133">Transmembrane helix</keyword>
<evidence type="ECO:0000256" key="2">
    <source>
        <dbReference type="ARBA" id="ARBA00012282"/>
    </source>
</evidence>
<evidence type="ECO:0000256" key="3">
    <source>
        <dbReference type="ARBA" id="ARBA00022636"/>
    </source>
</evidence>
<dbReference type="KEGG" id="vcw:GJQ55_01695"/>
<proteinExistence type="predicted"/>
<evidence type="ECO:0000259" key="9">
    <source>
        <dbReference type="PROSITE" id="PS50883"/>
    </source>
</evidence>
<evidence type="ECO:0000259" key="8">
    <source>
        <dbReference type="PROSITE" id="PS50113"/>
    </source>
</evidence>
<evidence type="ECO:0000259" key="7">
    <source>
        <dbReference type="PROSITE" id="PS50112"/>
    </source>
</evidence>
<dbReference type="InterPro" id="IPR000014">
    <property type="entry name" value="PAS"/>
</dbReference>
<dbReference type="Gene3D" id="3.20.20.450">
    <property type="entry name" value="EAL domain"/>
    <property type="match status" value="1"/>
</dbReference>
<dbReference type="SMART" id="SM00267">
    <property type="entry name" value="GGDEF"/>
    <property type="match status" value="1"/>
</dbReference>
<dbReference type="InterPro" id="IPR013656">
    <property type="entry name" value="PAS_4"/>
</dbReference>
<dbReference type="Gene3D" id="3.30.70.270">
    <property type="match status" value="1"/>
</dbReference>
<feature type="domain" description="PAS" evidence="7">
    <location>
        <begin position="563"/>
        <end position="639"/>
    </location>
</feature>
<reference evidence="11 12" key="1">
    <citation type="submission" date="2019-11" db="EMBL/GenBank/DDBJ databases">
        <title>Venatorbacter sp. nov. a predator of Campylobacter and other Gram-negative bacteria.</title>
        <authorList>
            <person name="Saeedi A."/>
            <person name="Cummings N.J."/>
            <person name="Connerton I.F."/>
            <person name="Connerton P.L."/>
        </authorList>
    </citation>
    <scope>NUCLEOTIDE SEQUENCE [LARGE SCALE GENOMIC DNA]</scope>
    <source>
        <strain evidence="11">XL5</strain>
    </source>
</reference>
<dbReference type="FunFam" id="3.30.70.270:FF:000001">
    <property type="entry name" value="Diguanylate cyclase domain protein"/>
    <property type="match status" value="1"/>
</dbReference>
<feature type="domain" description="PAC" evidence="8">
    <location>
        <begin position="780"/>
        <end position="832"/>
    </location>
</feature>
<evidence type="ECO:0000256" key="1">
    <source>
        <dbReference type="ARBA" id="ARBA00001946"/>
    </source>
</evidence>
<dbReference type="InterPro" id="IPR029787">
    <property type="entry name" value="Nucleotide_cyclase"/>
</dbReference>
<feature type="domain" description="PAS" evidence="7">
    <location>
        <begin position="696"/>
        <end position="739"/>
    </location>
</feature>
<dbReference type="EC" id="3.1.4.52" evidence="2"/>
<keyword evidence="12" id="KW-1185">Reference proteome</keyword>
<feature type="domain" description="PAC" evidence="8">
    <location>
        <begin position="642"/>
        <end position="695"/>
    </location>
</feature>
<dbReference type="SUPFAM" id="SSF141868">
    <property type="entry name" value="EAL domain-like"/>
    <property type="match status" value="1"/>
</dbReference>
<dbReference type="RefSeq" id="WP_228345786.1">
    <property type="nucleotide sequence ID" value="NZ_CP046056.1"/>
</dbReference>
<dbReference type="InterPro" id="IPR035965">
    <property type="entry name" value="PAS-like_dom_sf"/>
</dbReference>
<dbReference type="SUPFAM" id="SSF55785">
    <property type="entry name" value="PYP-like sensor domain (PAS domain)"/>
    <property type="match status" value="5"/>
</dbReference>